<keyword evidence="2" id="KW-0732">Signal</keyword>
<comment type="caution">
    <text evidence="4">The sequence shown here is derived from an EMBL/GenBank/DDBJ whole genome shotgun (WGS) entry which is preliminary data.</text>
</comment>
<sequence>MARRGHRTTAWSGGAAALLVSVAGLAACDGEEPAPTDPPTSEEPTSDEPTSDEPTGAEVESPVPRDSIARDDVHGAEAAAEYFVALYPYSYSTGDLAEFEQMSHRECVFCQSVIDGVNQLHDEGGYREGGRINVESVDSSPPGDGYEFFFVRLEGTETASTNFNSEGDRTGSENQTDLTLELALGYDPDGWVVREVDVTAQD</sequence>
<evidence type="ECO:0000313" key="4">
    <source>
        <dbReference type="EMBL" id="MFD1718117.1"/>
    </source>
</evidence>
<protein>
    <submittedName>
        <fullName evidence="4">DUF6318 family protein</fullName>
    </submittedName>
</protein>
<dbReference type="PROSITE" id="PS51257">
    <property type="entry name" value="PROKAR_LIPOPROTEIN"/>
    <property type="match status" value="1"/>
</dbReference>
<feature type="region of interest" description="Disordered" evidence="1">
    <location>
        <begin position="27"/>
        <end position="66"/>
    </location>
</feature>
<feature type="chain" id="PRO_5045733122" evidence="2">
    <location>
        <begin position="27"/>
        <end position="202"/>
    </location>
</feature>
<evidence type="ECO:0000313" key="5">
    <source>
        <dbReference type="Proteomes" id="UP001597277"/>
    </source>
</evidence>
<feature type="signal peptide" evidence="2">
    <location>
        <begin position="1"/>
        <end position="26"/>
    </location>
</feature>
<evidence type="ECO:0000256" key="1">
    <source>
        <dbReference type="SAM" id="MobiDB-lite"/>
    </source>
</evidence>
<name>A0ABW4L5A9_9MICO</name>
<evidence type="ECO:0000256" key="2">
    <source>
        <dbReference type="SAM" id="SignalP"/>
    </source>
</evidence>
<dbReference type="EMBL" id="JBHUEE010000004">
    <property type="protein sequence ID" value="MFD1718117.1"/>
    <property type="molecule type" value="Genomic_DNA"/>
</dbReference>
<dbReference type="InterPro" id="IPR046281">
    <property type="entry name" value="DUF6318"/>
</dbReference>
<accession>A0ABW4L5A9</accession>
<organism evidence="4 5">
    <name type="scientific">Georgenia deserti</name>
    <dbReference type="NCBI Taxonomy" id="2093781"/>
    <lineage>
        <taxon>Bacteria</taxon>
        <taxon>Bacillati</taxon>
        <taxon>Actinomycetota</taxon>
        <taxon>Actinomycetes</taxon>
        <taxon>Micrococcales</taxon>
        <taxon>Bogoriellaceae</taxon>
        <taxon>Georgenia</taxon>
    </lineage>
</organism>
<proteinExistence type="predicted"/>
<dbReference type="RefSeq" id="WP_388005751.1">
    <property type="nucleotide sequence ID" value="NZ_JBHUEE010000004.1"/>
</dbReference>
<reference evidence="5" key="1">
    <citation type="journal article" date="2019" name="Int. J. Syst. Evol. Microbiol.">
        <title>The Global Catalogue of Microorganisms (GCM) 10K type strain sequencing project: providing services to taxonomists for standard genome sequencing and annotation.</title>
        <authorList>
            <consortium name="The Broad Institute Genomics Platform"/>
            <consortium name="The Broad Institute Genome Sequencing Center for Infectious Disease"/>
            <person name="Wu L."/>
            <person name="Ma J."/>
        </authorList>
    </citation>
    <scope>NUCLEOTIDE SEQUENCE [LARGE SCALE GENOMIC DNA]</scope>
    <source>
        <strain evidence="5">JCM 17130</strain>
    </source>
</reference>
<dbReference type="Proteomes" id="UP001597277">
    <property type="component" value="Unassembled WGS sequence"/>
</dbReference>
<gene>
    <name evidence="4" type="ORF">ACFSE6_09740</name>
</gene>
<feature type="domain" description="DUF6318" evidence="3">
    <location>
        <begin position="53"/>
        <end position="196"/>
    </location>
</feature>
<evidence type="ECO:0000259" key="3">
    <source>
        <dbReference type="Pfam" id="PF19843"/>
    </source>
</evidence>
<keyword evidence="5" id="KW-1185">Reference proteome</keyword>
<dbReference type="Pfam" id="PF19843">
    <property type="entry name" value="DUF6318"/>
    <property type="match status" value="1"/>
</dbReference>